<feature type="region of interest" description="Disordered" evidence="1">
    <location>
        <begin position="352"/>
        <end position="373"/>
    </location>
</feature>
<evidence type="ECO:0000313" key="2">
    <source>
        <dbReference type="EMBL" id="KPM44040.1"/>
    </source>
</evidence>
<dbReference type="STRING" id="78410.A0A0P7BJZ3"/>
<dbReference type="OrthoDB" id="5244495at2759"/>
<reference evidence="2 3" key="1">
    <citation type="submission" date="2015-09" db="EMBL/GenBank/DDBJ databases">
        <title>Draft genome of a European isolate of the apple canker pathogen Neonectria ditissima.</title>
        <authorList>
            <person name="Gomez-Cortecero A."/>
            <person name="Harrison R.J."/>
            <person name="Armitage A.D."/>
        </authorList>
    </citation>
    <scope>NUCLEOTIDE SEQUENCE [LARGE SCALE GENOMIC DNA]</scope>
    <source>
        <strain evidence="2 3">R09/05</strain>
    </source>
</reference>
<feature type="region of interest" description="Disordered" evidence="1">
    <location>
        <begin position="521"/>
        <end position="568"/>
    </location>
</feature>
<proteinExistence type="predicted"/>
<accession>A0A0P7BJZ3</accession>
<feature type="compositionally biased region" description="Basic residues" evidence="1">
    <location>
        <begin position="550"/>
        <end position="560"/>
    </location>
</feature>
<feature type="region of interest" description="Disordered" evidence="1">
    <location>
        <begin position="392"/>
        <end position="411"/>
    </location>
</feature>
<organism evidence="2 3">
    <name type="scientific">Neonectria ditissima</name>
    <dbReference type="NCBI Taxonomy" id="78410"/>
    <lineage>
        <taxon>Eukaryota</taxon>
        <taxon>Fungi</taxon>
        <taxon>Dikarya</taxon>
        <taxon>Ascomycota</taxon>
        <taxon>Pezizomycotina</taxon>
        <taxon>Sordariomycetes</taxon>
        <taxon>Hypocreomycetidae</taxon>
        <taxon>Hypocreales</taxon>
        <taxon>Nectriaceae</taxon>
        <taxon>Neonectria</taxon>
    </lineage>
</organism>
<gene>
    <name evidence="2" type="ORF">AK830_g2518</name>
</gene>
<evidence type="ECO:0000313" key="3">
    <source>
        <dbReference type="Proteomes" id="UP000050424"/>
    </source>
</evidence>
<protein>
    <submittedName>
        <fullName evidence="2">Uncharacterized protein</fullName>
    </submittedName>
</protein>
<keyword evidence="3" id="KW-1185">Reference proteome</keyword>
<dbReference type="AlphaFoldDB" id="A0A0P7BJZ3"/>
<comment type="caution">
    <text evidence="2">The sequence shown here is derived from an EMBL/GenBank/DDBJ whole genome shotgun (WGS) entry which is preliminary data.</text>
</comment>
<evidence type="ECO:0000256" key="1">
    <source>
        <dbReference type="SAM" id="MobiDB-lite"/>
    </source>
</evidence>
<sequence>MGGKVWSEEEERAFWEIIIPQSCVAAKTSARSMDWGQCATLMQDIMGEEARREYSYTSLYEHHYQSVNFGPKSHTARKLLERYLREVEWYKENTAPCPATPPDQENANSQENEDLLEIILAKDPAAKTFLQNKSLDQARGRCRDILPIPAAFGGYAVNGGIGNQLNPSGNSLPSASPPAVRSHTSKLRPLAPKDPVRIEPAPQRQYHHGQTPSVFNPPVSADSVHHNGYCNTGPDSSNIDPALMAGMETTHSVSHPQNGYHREQDMSNIDPALMAGTEMNHSVSRGQKGHHCAGQDISNIDPALMAGGEANHSVSASQHGYHRVMQDVSNIDPALSGTCVAHPNPRHDVMPGYSRSHSSTSSAAGSAGSEGTAVRRRYRTLAPAPAPGAALGVGGAMSQEAQKAQAELDRTSRKRQFGFDHDGPESPPKRPTLDVHYEGYQTYEPEPQPQYQQQTHWQRMGFRDEHNRQVSTYVHADDGQYQRIRVRHDSQAHPADANPPQYTGIPSHEAPEVHRVARQLSQPRYRPLAPAPPRTQDSDTVSQSDEHTGQYRRLRPRPRKAPALNNLI</sequence>
<feature type="compositionally biased region" description="Low complexity" evidence="1">
    <location>
        <begin position="352"/>
        <end position="372"/>
    </location>
</feature>
<name>A0A0P7BJZ3_9HYPO</name>
<dbReference type="Proteomes" id="UP000050424">
    <property type="component" value="Unassembled WGS sequence"/>
</dbReference>
<dbReference type="EMBL" id="LKCW01000024">
    <property type="protein sequence ID" value="KPM44040.1"/>
    <property type="molecule type" value="Genomic_DNA"/>
</dbReference>
<feature type="region of interest" description="Disordered" evidence="1">
    <location>
        <begin position="167"/>
        <end position="197"/>
    </location>
</feature>